<dbReference type="InterPro" id="IPR053030">
    <property type="entry name" value="Ribosomal_biogenesis_FAF1-like"/>
</dbReference>
<feature type="region of interest" description="Disordered" evidence="1">
    <location>
        <begin position="1"/>
        <end position="171"/>
    </location>
</feature>
<organism evidence="2 3">
    <name type="scientific">Lasiosphaeria ovina</name>
    <dbReference type="NCBI Taxonomy" id="92902"/>
    <lineage>
        <taxon>Eukaryota</taxon>
        <taxon>Fungi</taxon>
        <taxon>Dikarya</taxon>
        <taxon>Ascomycota</taxon>
        <taxon>Pezizomycotina</taxon>
        <taxon>Sordariomycetes</taxon>
        <taxon>Sordariomycetidae</taxon>
        <taxon>Sordariales</taxon>
        <taxon>Lasiosphaeriaceae</taxon>
        <taxon>Lasiosphaeria</taxon>
    </lineage>
</organism>
<feature type="compositionally biased region" description="Acidic residues" evidence="1">
    <location>
        <begin position="97"/>
        <end position="113"/>
    </location>
</feature>
<feature type="region of interest" description="Disordered" evidence="1">
    <location>
        <begin position="266"/>
        <end position="346"/>
    </location>
</feature>
<reference evidence="2" key="2">
    <citation type="submission" date="2023-06" db="EMBL/GenBank/DDBJ databases">
        <authorList>
            <consortium name="Lawrence Berkeley National Laboratory"/>
            <person name="Haridas S."/>
            <person name="Hensen N."/>
            <person name="Bonometti L."/>
            <person name="Westerberg I."/>
            <person name="Brannstrom I.O."/>
            <person name="Guillou S."/>
            <person name="Cros-Aarteil S."/>
            <person name="Calhoun S."/>
            <person name="Kuo A."/>
            <person name="Mondo S."/>
            <person name="Pangilinan J."/>
            <person name="Riley R."/>
            <person name="Labutti K."/>
            <person name="Andreopoulos B."/>
            <person name="Lipzen A."/>
            <person name="Chen C."/>
            <person name="Yanf M."/>
            <person name="Daum C."/>
            <person name="Ng V."/>
            <person name="Clum A."/>
            <person name="Steindorff A."/>
            <person name="Ohm R."/>
            <person name="Martin F."/>
            <person name="Silar P."/>
            <person name="Natvig D."/>
            <person name="Lalanne C."/>
            <person name="Gautier V."/>
            <person name="Ament-Velasquez S.L."/>
            <person name="Kruys A."/>
            <person name="Hutchinson M.I."/>
            <person name="Powell A.J."/>
            <person name="Barry K."/>
            <person name="Miller A.N."/>
            <person name="Grigoriev I.V."/>
            <person name="Debuchy R."/>
            <person name="Gladieux P."/>
            <person name="Thoren M.H."/>
            <person name="Johannesson H."/>
        </authorList>
    </citation>
    <scope>NUCLEOTIDE SEQUENCE</scope>
    <source>
        <strain evidence="2">CBS 958.72</strain>
    </source>
</reference>
<dbReference type="EMBL" id="JAULSN010000002">
    <property type="protein sequence ID" value="KAK3379869.1"/>
    <property type="molecule type" value="Genomic_DNA"/>
</dbReference>
<keyword evidence="3" id="KW-1185">Reference proteome</keyword>
<feature type="compositionally biased region" description="Basic residues" evidence="1">
    <location>
        <begin position="337"/>
        <end position="346"/>
    </location>
</feature>
<dbReference type="Proteomes" id="UP001287356">
    <property type="component" value="Unassembled WGS sequence"/>
</dbReference>
<dbReference type="GO" id="GO:0000462">
    <property type="term" value="P:maturation of SSU-rRNA from tricistronic rRNA transcript (SSU-rRNA, 5.8S rRNA, LSU-rRNA)"/>
    <property type="evidence" value="ECO:0007669"/>
    <property type="project" value="TreeGrafter"/>
</dbReference>
<sequence length="346" mass="37019">MITAMSSSTLGKRKSRSAETDSGHLSTSGLSNAQAVLQRHFEARFRPLPPAARAPTPQKAAASSGLARHGQNGDDYDENDQETDSDLSDSEWGGVSSDEDEQDDGDSHDDDSDFLQGGARVEVVDHTASQPTVTSTMSKRELKAYLSSRPPSQPTADAAQKASNSKKDAANDQVEDSAAFLANDLALQRLITESHILSAAGGNASHYLSSTAASSAANTKSFAAGRTRRITTELRVQALGAKESMLTQSKMPMGMRKGISTAAISREAKRRREAKENGVILERESKNGPGAKPAKRKKRSSERPVDMPGIGRMRGAELRISAREAQAIAASGEKKGRDKKSRGRRK</sequence>
<accession>A0AAE0TT01</accession>
<dbReference type="PANTHER" id="PTHR28096:SF1">
    <property type="entry name" value="PROTEIN FAF1"/>
    <property type="match status" value="1"/>
</dbReference>
<gene>
    <name evidence="2" type="ORF">B0T24DRAFT_172812</name>
</gene>
<feature type="compositionally biased region" description="Acidic residues" evidence="1">
    <location>
        <begin position="74"/>
        <end position="89"/>
    </location>
</feature>
<dbReference type="GO" id="GO:0005730">
    <property type="term" value="C:nucleolus"/>
    <property type="evidence" value="ECO:0007669"/>
    <property type="project" value="TreeGrafter"/>
</dbReference>
<feature type="compositionally biased region" description="Polar residues" evidence="1">
    <location>
        <begin position="1"/>
        <end position="10"/>
    </location>
</feature>
<evidence type="ECO:0000313" key="2">
    <source>
        <dbReference type="EMBL" id="KAK3379869.1"/>
    </source>
</evidence>
<feature type="compositionally biased region" description="Polar residues" evidence="1">
    <location>
        <begin position="23"/>
        <end position="35"/>
    </location>
</feature>
<proteinExistence type="predicted"/>
<reference evidence="2" key="1">
    <citation type="journal article" date="2023" name="Mol. Phylogenet. Evol.">
        <title>Genome-scale phylogeny and comparative genomics of the fungal order Sordariales.</title>
        <authorList>
            <person name="Hensen N."/>
            <person name="Bonometti L."/>
            <person name="Westerberg I."/>
            <person name="Brannstrom I.O."/>
            <person name="Guillou S."/>
            <person name="Cros-Aarteil S."/>
            <person name="Calhoun S."/>
            <person name="Haridas S."/>
            <person name="Kuo A."/>
            <person name="Mondo S."/>
            <person name="Pangilinan J."/>
            <person name="Riley R."/>
            <person name="LaButti K."/>
            <person name="Andreopoulos B."/>
            <person name="Lipzen A."/>
            <person name="Chen C."/>
            <person name="Yan M."/>
            <person name="Daum C."/>
            <person name="Ng V."/>
            <person name="Clum A."/>
            <person name="Steindorff A."/>
            <person name="Ohm R.A."/>
            <person name="Martin F."/>
            <person name="Silar P."/>
            <person name="Natvig D.O."/>
            <person name="Lalanne C."/>
            <person name="Gautier V."/>
            <person name="Ament-Velasquez S.L."/>
            <person name="Kruys A."/>
            <person name="Hutchinson M.I."/>
            <person name="Powell A.J."/>
            <person name="Barry K."/>
            <person name="Miller A.N."/>
            <person name="Grigoriev I.V."/>
            <person name="Debuchy R."/>
            <person name="Gladieux P."/>
            <person name="Hiltunen Thoren M."/>
            <person name="Johannesson H."/>
        </authorList>
    </citation>
    <scope>NUCLEOTIDE SEQUENCE</scope>
    <source>
        <strain evidence="2">CBS 958.72</strain>
    </source>
</reference>
<evidence type="ECO:0000256" key="1">
    <source>
        <dbReference type="SAM" id="MobiDB-lite"/>
    </source>
</evidence>
<protein>
    <recommendedName>
        <fullName evidence="4">Protein FAF1</fullName>
    </recommendedName>
</protein>
<feature type="compositionally biased region" description="Low complexity" evidence="1">
    <location>
        <begin position="53"/>
        <end position="62"/>
    </location>
</feature>
<dbReference type="AlphaFoldDB" id="A0AAE0TT01"/>
<dbReference type="PANTHER" id="PTHR28096">
    <property type="entry name" value="PROTEIN FAF1"/>
    <property type="match status" value="1"/>
</dbReference>
<evidence type="ECO:0000313" key="3">
    <source>
        <dbReference type="Proteomes" id="UP001287356"/>
    </source>
</evidence>
<feature type="compositionally biased region" description="Polar residues" evidence="1">
    <location>
        <begin position="127"/>
        <end position="137"/>
    </location>
</feature>
<comment type="caution">
    <text evidence="2">The sequence shown here is derived from an EMBL/GenBank/DDBJ whole genome shotgun (WGS) entry which is preliminary data.</text>
</comment>
<name>A0AAE0TT01_9PEZI</name>
<feature type="compositionally biased region" description="Basic and acidic residues" evidence="1">
    <location>
        <begin position="273"/>
        <end position="286"/>
    </location>
</feature>
<evidence type="ECO:0008006" key="4">
    <source>
        <dbReference type="Google" id="ProtNLM"/>
    </source>
</evidence>